<dbReference type="EMBL" id="BAABLK010000009">
    <property type="protein sequence ID" value="GAA5226017.1"/>
    <property type="molecule type" value="Genomic_DNA"/>
</dbReference>
<evidence type="ECO:0000256" key="4">
    <source>
        <dbReference type="ARBA" id="ARBA00022631"/>
    </source>
</evidence>
<sequence length="168" mass="18578">MDVLIFNNLDAEAAANILRPCIDIDRWIDSIVSERPFGSTEELLSQACNAANPFSEEEIVSAMAHHPRIGERAEGGSAEATLSRGEQSGLNMEADIKEQLAAGNRAYEERFDSVFLIRAAGRSSEEILAELNRRRTNDDKTETREVGEQLREIALLRLGALFDSVSAR</sequence>
<dbReference type="NCBIfam" id="NF010372">
    <property type="entry name" value="PRK13798.1"/>
    <property type="match status" value="1"/>
</dbReference>
<reference evidence="9" key="1">
    <citation type="journal article" date="2019" name="Int. J. Syst. Evol. Microbiol.">
        <title>The Global Catalogue of Microorganisms (GCM) 10K type strain sequencing project: providing services to taxonomists for standard genome sequencing and annotation.</title>
        <authorList>
            <consortium name="The Broad Institute Genomics Platform"/>
            <consortium name="The Broad Institute Genome Sequencing Center for Infectious Disease"/>
            <person name="Wu L."/>
            <person name="Ma J."/>
        </authorList>
    </citation>
    <scope>NUCLEOTIDE SEQUENCE [LARGE SCALE GENOMIC DNA]</scope>
    <source>
        <strain evidence="9">JCM 18952</strain>
    </source>
</reference>
<dbReference type="SUPFAM" id="SSF158694">
    <property type="entry name" value="UraD-Like"/>
    <property type="match status" value="1"/>
</dbReference>
<name>A0ABP9TJX0_9MICC</name>
<gene>
    <name evidence="8" type="primary">uraD</name>
    <name evidence="8" type="ORF">GCM10025778_05470</name>
</gene>
<dbReference type="InterPro" id="IPR036778">
    <property type="entry name" value="OHCU_decarboxylase_sf"/>
</dbReference>
<proteinExistence type="predicted"/>
<comment type="pathway">
    <text evidence="2">Purine metabolism; urate degradation; (S)-allantoin from urate: step 3/3.</text>
</comment>
<organism evidence="8 9">
    <name type="scientific">Paeniglutamicibacter antarcticus</name>
    <dbReference type="NCBI Taxonomy" id="494023"/>
    <lineage>
        <taxon>Bacteria</taxon>
        <taxon>Bacillati</taxon>
        <taxon>Actinomycetota</taxon>
        <taxon>Actinomycetes</taxon>
        <taxon>Micrococcales</taxon>
        <taxon>Micrococcaceae</taxon>
        <taxon>Paeniglutamicibacter</taxon>
    </lineage>
</organism>
<evidence type="ECO:0000256" key="2">
    <source>
        <dbReference type="ARBA" id="ARBA00004754"/>
    </source>
</evidence>
<dbReference type="Pfam" id="PF09349">
    <property type="entry name" value="OHCU_decarbox"/>
    <property type="match status" value="1"/>
</dbReference>
<dbReference type="NCBIfam" id="TIGR03180">
    <property type="entry name" value="UraD_2"/>
    <property type="match status" value="1"/>
</dbReference>
<evidence type="ECO:0000256" key="1">
    <source>
        <dbReference type="ARBA" id="ARBA00001163"/>
    </source>
</evidence>
<dbReference type="Proteomes" id="UP001501257">
    <property type="component" value="Unassembled WGS sequence"/>
</dbReference>
<dbReference type="Gene3D" id="1.10.3330.10">
    <property type="entry name" value="Oxo-4-hydroxy-4-carboxy-5-ureidoimidazoline decarboxylase"/>
    <property type="match status" value="1"/>
</dbReference>
<dbReference type="PANTHER" id="PTHR43466:SF1">
    <property type="entry name" value="2-OXO-4-HYDROXY-4-CARBOXY-5-UREIDOIMIDAZOLINE DECARBOXYLASE-RELATED"/>
    <property type="match status" value="1"/>
</dbReference>
<keyword evidence="5" id="KW-0210">Decarboxylase</keyword>
<dbReference type="PANTHER" id="PTHR43466">
    <property type="entry name" value="2-OXO-4-HYDROXY-4-CARBOXY-5-UREIDOIMIDAZOLINE DECARBOXYLASE-RELATED"/>
    <property type="match status" value="1"/>
</dbReference>
<keyword evidence="9" id="KW-1185">Reference proteome</keyword>
<evidence type="ECO:0000256" key="5">
    <source>
        <dbReference type="ARBA" id="ARBA00022793"/>
    </source>
</evidence>
<evidence type="ECO:0000256" key="6">
    <source>
        <dbReference type="ARBA" id="ARBA00023239"/>
    </source>
</evidence>
<dbReference type="RefSeq" id="WP_210099334.1">
    <property type="nucleotide sequence ID" value="NZ_BAABLK010000009.1"/>
</dbReference>
<dbReference type="EC" id="4.1.1.97" evidence="3"/>
<evidence type="ECO:0000313" key="8">
    <source>
        <dbReference type="EMBL" id="GAA5226017.1"/>
    </source>
</evidence>
<evidence type="ECO:0000256" key="3">
    <source>
        <dbReference type="ARBA" id="ARBA00012257"/>
    </source>
</evidence>
<dbReference type="InterPro" id="IPR018020">
    <property type="entry name" value="OHCU_decarboxylase"/>
</dbReference>
<evidence type="ECO:0000313" key="9">
    <source>
        <dbReference type="Proteomes" id="UP001501257"/>
    </source>
</evidence>
<dbReference type="InterPro" id="IPR017595">
    <property type="entry name" value="OHCU_decarboxylase-2"/>
</dbReference>
<protein>
    <recommendedName>
        <fullName evidence="3">2-oxo-4-hydroxy-4-carboxy-5-ureidoimidazoline decarboxylase</fullName>
        <ecNumber evidence="3">4.1.1.97</ecNumber>
    </recommendedName>
</protein>
<feature type="domain" description="Oxo-4-hydroxy-4-carboxy-5-ureidoimidazoline decarboxylase" evidence="7">
    <location>
        <begin position="7"/>
        <end position="158"/>
    </location>
</feature>
<comment type="catalytic activity">
    <reaction evidence="1">
        <text>5-hydroxy-2-oxo-4-ureido-2,5-dihydro-1H-imidazole-5-carboxylate + H(+) = (S)-allantoin + CO2</text>
        <dbReference type="Rhea" id="RHEA:26301"/>
        <dbReference type="ChEBI" id="CHEBI:15378"/>
        <dbReference type="ChEBI" id="CHEBI:15678"/>
        <dbReference type="ChEBI" id="CHEBI:16526"/>
        <dbReference type="ChEBI" id="CHEBI:58639"/>
        <dbReference type="EC" id="4.1.1.97"/>
    </reaction>
</comment>
<comment type="caution">
    <text evidence="8">The sequence shown here is derived from an EMBL/GenBank/DDBJ whole genome shotgun (WGS) entry which is preliminary data.</text>
</comment>
<accession>A0ABP9TJX0</accession>
<keyword evidence="6" id="KW-0456">Lyase</keyword>
<evidence type="ECO:0000259" key="7">
    <source>
        <dbReference type="Pfam" id="PF09349"/>
    </source>
</evidence>
<keyword evidence="4" id="KW-0659">Purine metabolism</keyword>